<proteinExistence type="predicted"/>
<dbReference type="OrthoDB" id="9784014at2"/>
<keyword evidence="1" id="KW-1133">Transmembrane helix</keyword>
<dbReference type="PANTHER" id="PTHR43738:SF2">
    <property type="entry name" value="ABC TRANSPORTER PERMEASE"/>
    <property type="match status" value="1"/>
</dbReference>
<organism evidence="2 3">
    <name type="scientific">Rhodobacter capsulatus</name>
    <name type="common">Rhodopseudomonas capsulata</name>
    <dbReference type="NCBI Taxonomy" id="1061"/>
    <lineage>
        <taxon>Bacteria</taxon>
        <taxon>Pseudomonadati</taxon>
        <taxon>Pseudomonadota</taxon>
        <taxon>Alphaproteobacteria</taxon>
        <taxon>Rhodobacterales</taxon>
        <taxon>Rhodobacter group</taxon>
        <taxon>Rhodobacter</taxon>
    </lineage>
</organism>
<feature type="transmembrane region" description="Helical" evidence="1">
    <location>
        <begin position="353"/>
        <end position="386"/>
    </location>
</feature>
<dbReference type="InterPro" id="IPR051125">
    <property type="entry name" value="ABC-4/HrtB_transporter"/>
</dbReference>
<feature type="transmembrane region" description="Helical" evidence="1">
    <location>
        <begin position="406"/>
        <end position="426"/>
    </location>
</feature>
<dbReference type="PANTHER" id="PTHR43738">
    <property type="entry name" value="ABC TRANSPORTER, MEMBRANE PROTEIN"/>
    <property type="match status" value="1"/>
</dbReference>
<protein>
    <submittedName>
        <fullName evidence="2">Putative ABC transport system permease protein</fullName>
    </submittedName>
</protein>
<feature type="transmembrane region" description="Helical" evidence="1">
    <location>
        <begin position="309"/>
        <end position="332"/>
    </location>
</feature>
<keyword evidence="1" id="KW-0472">Membrane</keyword>
<dbReference type="EMBL" id="FNAY01000002">
    <property type="protein sequence ID" value="SDE66232.1"/>
    <property type="molecule type" value="Genomic_DNA"/>
</dbReference>
<evidence type="ECO:0000313" key="2">
    <source>
        <dbReference type="EMBL" id="SDE66232.1"/>
    </source>
</evidence>
<feature type="transmembrane region" description="Helical" evidence="1">
    <location>
        <begin position="50"/>
        <end position="72"/>
    </location>
</feature>
<evidence type="ECO:0000256" key="1">
    <source>
        <dbReference type="SAM" id="Phobius"/>
    </source>
</evidence>
<evidence type="ECO:0000313" key="3">
    <source>
        <dbReference type="Proteomes" id="UP000183812"/>
    </source>
</evidence>
<gene>
    <name evidence="2" type="ORF">SAMN04244550_00857</name>
</gene>
<dbReference type="Proteomes" id="UP000183812">
    <property type="component" value="Unassembled WGS sequence"/>
</dbReference>
<reference evidence="2 3" key="1">
    <citation type="submission" date="2016-10" db="EMBL/GenBank/DDBJ databases">
        <authorList>
            <person name="de Groot N.N."/>
        </authorList>
    </citation>
    <scope>NUCLEOTIDE SEQUENCE [LARGE SCALE GENOMIC DNA]</scope>
    <source>
        <strain evidence="3">DSM 938 / 37b4</strain>
    </source>
</reference>
<feature type="transmembrane region" description="Helical" evidence="1">
    <location>
        <begin position="16"/>
        <end position="38"/>
    </location>
</feature>
<dbReference type="RefSeq" id="WP_074552936.1">
    <property type="nucleotide sequence ID" value="NZ_CP119563.1"/>
</dbReference>
<accession>A0A1G7ERF2</accession>
<name>A0A1G7ERF2_RHOCA</name>
<dbReference type="AlphaFoldDB" id="A0A1G7ERF2"/>
<sequence length="436" mass="45523">MVDLWQSLPNAVQDSLMALALLAPAALIGGAVLHGYRLGPLLRGLILRQIWTSLVFTALIAVSVALGVGLLAQERGLRQGTAQAAAKFDLVIAAPGSEVTAMLAAVYLQPSDMALIDGPTFAAIADHPEVSLAAPIGFGDSWNGLPTVGTTPQFVAHLAGDLAEGVIFKTATEAVVGARVPLPLGAEFTPEHGLGHDAEEEAHEGYHYRVVGRMPLTGTPWDRALLVPIESVWSLHGMGSGHAADWDGTLGQPFDPQAFPGTPAALVRAKSLAATYALQAEFSTDRTMAFFPGTILARLHVLMGDVRQVMSVLALLTQALVTAGVLAGLMLLARLLARRLALLRGLGAPPRFILALIWSYAMTLIGLGTALGLGLGLAATAAISAMITARTDILVRSSLGWPELHLAAVFLSVAAVMALIPAVFTLTRPVLADLRG</sequence>
<keyword evidence="1" id="KW-0812">Transmembrane</keyword>